<reference evidence="1 3" key="2">
    <citation type="journal article" date="2013" name="Nature">
        <title>Insights into bilaterian evolution from three spiralian genomes.</title>
        <authorList>
            <person name="Simakov O."/>
            <person name="Marletaz F."/>
            <person name="Cho S.J."/>
            <person name="Edsinger-Gonzales E."/>
            <person name="Havlak P."/>
            <person name="Hellsten U."/>
            <person name="Kuo D.H."/>
            <person name="Larsson T."/>
            <person name="Lv J."/>
            <person name="Arendt D."/>
            <person name="Savage R."/>
            <person name="Osoegawa K."/>
            <person name="de Jong P."/>
            <person name="Grimwood J."/>
            <person name="Chapman J.A."/>
            <person name="Shapiro H."/>
            <person name="Aerts A."/>
            <person name="Otillar R.P."/>
            <person name="Terry A.Y."/>
            <person name="Boore J.L."/>
            <person name="Grigoriev I.V."/>
            <person name="Lindberg D.R."/>
            <person name="Seaver E.C."/>
            <person name="Weisblat D.A."/>
            <person name="Putnam N.H."/>
            <person name="Rokhsar D.S."/>
        </authorList>
    </citation>
    <scope>NUCLEOTIDE SEQUENCE</scope>
    <source>
        <strain evidence="1 3">I ESC-2004</strain>
    </source>
</reference>
<gene>
    <name evidence="1" type="ORF">CAPTEDRAFT_195832</name>
</gene>
<proteinExistence type="predicted"/>
<protein>
    <submittedName>
        <fullName evidence="1 2">Uncharacterized protein</fullName>
    </submittedName>
</protein>
<organism evidence="1">
    <name type="scientific">Capitella teleta</name>
    <name type="common">Polychaete worm</name>
    <dbReference type="NCBI Taxonomy" id="283909"/>
    <lineage>
        <taxon>Eukaryota</taxon>
        <taxon>Metazoa</taxon>
        <taxon>Spiralia</taxon>
        <taxon>Lophotrochozoa</taxon>
        <taxon>Annelida</taxon>
        <taxon>Polychaeta</taxon>
        <taxon>Sedentaria</taxon>
        <taxon>Scolecida</taxon>
        <taxon>Capitellidae</taxon>
        <taxon>Capitella</taxon>
    </lineage>
</organism>
<dbReference type="EMBL" id="KB302959">
    <property type="protein sequence ID" value="ELU03708.1"/>
    <property type="molecule type" value="Genomic_DNA"/>
</dbReference>
<dbReference type="OrthoDB" id="5946976at2759"/>
<reference evidence="2" key="3">
    <citation type="submission" date="2015-06" db="UniProtKB">
        <authorList>
            <consortium name="EnsemblMetazoa"/>
        </authorList>
    </citation>
    <scope>IDENTIFICATION</scope>
</reference>
<dbReference type="Proteomes" id="UP000014760">
    <property type="component" value="Unassembled WGS sequence"/>
</dbReference>
<dbReference type="OMA" id="MARYVQL"/>
<evidence type="ECO:0000313" key="3">
    <source>
        <dbReference type="Proteomes" id="UP000014760"/>
    </source>
</evidence>
<evidence type="ECO:0000313" key="2">
    <source>
        <dbReference type="EnsemblMetazoa" id="CapteP195832"/>
    </source>
</evidence>
<evidence type="ECO:0000313" key="1">
    <source>
        <dbReference type="EMBL" id="ELU03708.1"/>
    </source>
</evidence>
<dbReference type="EnsemblMetazoa" id="CapteT195832">
    <property type="protein sequence ID" value="CapteP195832"/>
    <property type="gene ID" value="CapteG195832"/>
</dbReference>
<accession>R7UIT0</accession>
<dbReference type="AlphaFoldDB" id="R7UIT0"/>
<dbReference type="STRING" id="283909.R7UIT0"/>
<name>R7UIT0_CAPTE</name>
<dbReference type="HOGENOM" id="CLU_1262607_0_0_1"/>
<sequence>MLQFHLLIGASLMEVSTMRDIHSPQIISALAQNSLRKPFFPASNIQSTFGLGWNLGAYRGFTFSGQQSELTSKVTVFVEFGLALFTSVNTQTNEGTPYNDVIHYYIADVMLGISPWINNNMACSHLAPWLTRIPEPETPGDRFKERLVSIQDHEADRQRDLRRQFEQRLLPTQHFKYTGHFRQGFFGSISIYYASGEERLFAAVGDRGLGYLHAITEEI</sequence>
<reference evidence="3" key="1">
    <citation type="submission" date="2012-12" db="EMBL/GenBank/DDBJ databases">
        <authorList>
            <person name="Hellsten U."/>
            <person name="Grimwood J."/>
            <person name="Chapman J.A."/>
            <person name="Shapiro H."/>
            <person name="Aerts A."/>
            <person name="Otillar R.P."/>
            <person name="Terry A.Y."/>
            <person name="Boore J.L."/>
            <person name="Simakov O."/>
            <person name="Marletaz F."/>
            <person name="Cho S.-J."/>
            <person name="Edsinger-Gonzales E."/>
            <person name="Havlak P."/>
            <person name="Kuo D.-H."/>
            <person name="Larsson T."/>
            <person name="Lv J."/>
            <person name="Arendt D."/>
            <person name="Savage R."/>
            <person name="Osoegawa K."/>
            <person name="de Jong P."/>
            <person name="Lindberg D.R."/>
            <person name="Seaver E.C."/>
            <person name="Weisblat D.A."/>
            <person name="Putnam N.H."/>
            <person name="Grigoriev I.V."/>
            <person name="Rokhsar D.S."/>
        </authorList>
    </citation>
    <scope>NUCLEOTIDE SEQUENCE</scope>
    <source>
        <strain evidence="3">I ESC-2004</strain>
    </source>
</reference>
<keyword evidence="3" id="KW-1185">Reference proteome</keyword>
<dbReference type="EMBL" id="AMQN01008358">
    <property type="status" value="NOT_ANNOTATED_CDS"/>
    <property type="molecule type" value="Genomic_DNA"/>
</dbReference>